<dbReference type="eggNOG" id="COG5281">
    <property type="taxonomic scope" value="Bacteria"/>
</dbReference>
<dbReference type="PATRIC" id="fig|1005058.3.peg.2410"/>
<organism evidence="1 2">
    <name type="scientific">Gallibacterium anatis (strain UMN179)</name>
    <name type="common">Pasteurella anatis</name>
    <dbReference type="NCBI Taxonomy" id="1005058"/>
    <lineage>
        <taxon>Bacteria</taxon>
        <taxon>Pseudomonadati</taxon>
        <taxon>Pseudomonadota</taxon>
        <taxon>Gammaproteobacteria</taxon>
        <taxon>Pasteurellales</taxon>
        <taxon>Pasteurellaceae</taxon>
        <taxon>Gallibacterium</taxon>
    </lineage>
</organism>
<sequence>MSLGKLNINLSLETAEFQQGLDKSSHQTRKFIKSFETDLDRAKNSAKQFSECTAKYLNNIERAAISINEKRVMTVSQAFTNLDTHMVLQA</sequence>
<gene>
    <name evidence="1" type="ordered locus">UMN179_02429</name>
</gene>
<dbReference type="STRING" id="1005058.UMN179_02429"/>
<dbReference type="Proteomes" id="UP000006908">
    <property type="component" value="Chromosome"/>
</dbReference>
<protein>
    <submittedName>
        <fullName evidence="1">Uncharacterized protein</fullName>
    </submittedName>
</protein>
<dbReference type="RefSeq" id="WP_013747190.1">
    <property type="nucleotide sequence ID" value="NC_015460.1"/>
</dbReference>
<dbReference type="KEGG" id="gan:UMN179_02429"/>
<reference evidence="1 2" key="1">
    <citation type="journal article" date="2011" name="J. Bacteriol.">
        <title>Complete genome sequence of Gallibacterium anatis strain UMN179, isolated from a laying hen with peritonitis.</title>
        <authorList>
            <person name="Johnson T.J."/>
            <person name="Fernandez-Alarcon C."/>
            <person name="Bojesen A.M."/>
            <person name="Nolan L.K."/>
            <person name="Trampel D.W."/>
            <person name="Seemann T."/>
        </authorList>
    </citation>
    <scope>NUCLEOTIDE SEQUENCE [LARGE SCALE GENOMIC DNA]</scope>
    <source>
        <strain evidence="1 2">UMN179</strain>
    </source>
</reference>
<accession>F4H9I3</accession>
<dbReference type="HOGENOM" id="CLU_2436567_0_0_6"/>
<name>F4H9I3_GALAU</name>
<evidence type="ECO:0000313" key="2">
    <source>
        <dbReference type="Proteomes" id="UP000006908"/>
    </source>
</evidence>
<evidence type="ECO:0000313" key="1">
    <source>
        <dbReference type="EMBL" id="AEC18436.1"/>
    </source>
</evidence>
<dbReference type="EMBL" id="CP002667">
    <property type="protein sequence ID" value="AEC18436.1"/>
    <property type="molecule type" value="Genomic_DNA"/>
</dbReference>
<proteinExistence type="predicted"/>
<dbReference type="AlphaFoldDB" id="F4H9I3"/>